<gene>
    <name evidence="7" type="ORF">RZN69_00840</name>
</gene>
<evidence type="ECO:0000256" key="4">
    <source>
        <dbReference type="ARBA" id="ARBA00022989"/>
    </source>
</evidence>
<reference evidence="7 8" key="1">
    <citation type="submission" date="2023-10" db="EMBL/GenBank/DDBJ databases">
        <title>Rubellicoccus peritrichatus gen. nov., sp. nov., isolated from an algae of coral reef tank.</title>
        <authorList>
            <person name="Luo J."/>
        </authorList>
    </citation>
    <scope>NUCLEOTIDE SEQUENCE [LARGE SCALE GENOMIC DNA]</scope>
    <source>
        <strain evidence="7 8">CR14</strain>
    </source>
</reference>
<keyword evidence="5 6" id="KW-0472">Membrane</keyword>
<dbReference type="AlphaFoldDB" id="A0AAQ3LGA5"/>
<feature type="transmembrane region" description="Helical" evidence="6">
    <location>
        <begin position="16"/>
        <end position="37"/>
    </location>
</feature>
<comment type="subcellular location">
    <subcellularLocation>
        <location evidence="1">Membrane</location>
        <topology evidence="1">Single-pass membrane protein</topology>
    </subcellularLocation>
</comment>
<organism evidence="7 8">
    <name type="scientific">Rubellicoccus peritrichatus</name>
    <dbReference type="NCBI Taxonomy" id="3080537"/>
    <lineage>
        <taxon>Bacteria</taxon>
        <taxon>Pseudomonadati</taxon>
        <taxon>Verrucomicrobiota</taxon>
        <taxon>Opitutia</taxon>
        <taxon>Puniceicoccales</taxon>
        <taxon>Cerasicoccaceae</taxon>
        <taxon>Rubellicoccus</taxon>
    </lineage>
</organism>
<evidence type="ECO:0000256" key="1">
    <source>
        <dbReference type="ARBA" id="ARBA00004167"/>
    </source>
</evidence>
<keyword evidence="8" id="KW-1185">Reference proteome</keyword>
<dbReference type="EMBL" id="CP136920">
    <property type="protein sequence ID" value="WOO41614.1"/>
    <property type="molecule type" value="Genomic_DNA"/>
</dbReference>
<proteinExistence type="predicted"/>
<sequence>MNESQFTLPSSFHRSGFSLVELLVAIAIIGVIAAILIPTVHKVRQNANEVKGVNNLRQIGSAIGLFANEHANNFPPAVSPTTDYATILSPYLGGKGTTWQDVSERSEVFKDPNSDDQRGTYHYAANPNFMQDIQRWDLESPRPSDYERLVSRLKATRPIEQILLADASQVGSYNNSSATLYSVSGIWTPAPNAGSENPVSRGPDVDGAGGHLRWRAANGNGVKCLFADGHVQIMLEGELLQKHFQIDR</sequence>
<evidence type="ECO:0000256" key="5">
    <source>
        <dbReference type="ARBA" id="ARBA00023136"/>
    </source>
</evidence>
<dbReference type="PROSITE" id="PS00409">
    <property type="entry name" value="PROKAR_NTER_METHYL"/>
    <property type="match status" value="1"/>
</dbReference>
<dbReference type="GO" id="GO:0016020">
    <property type="term" value="C:membrane"/>
    <property type="evidence" value="ECO:0007669"/>
    <property type="project" value="UniProtKB-SubCell"/>
</dbReference>
<dbReference type="SUPFAM" id="SSF54523">
    <property type="entry name" value="Pili subunits"/>
    <property type="match status" value="1"/>
</dbReference>
<dbReference type="InterPro" id="IPR045584">
    <property type="entry name" value="Pilin-like"/>
</dbReference>
<evidence type="ECO:0000313" key="8">
    <source>
        <dbReference type="Proteomes" id="UP001304300"/>
    </source>
</evidence>
<dbReference type="Proteomes" id="UP001304300">
    <property type="component" value="Chromosome"/>
</dbReference>
<keyword evidence="2" id="KW-0488">Methylation</keyword>
<dbReference type="PANTHER" id="PTHR30093:SF44">
    <property type="entry name" value="TYPE II SECRETION SYSTEM CORE PROTEIN G"/>
    <property type="match status" value="1"/>
</dbReference>
<keyword evidence="4 6" id="KW-1133">Transmembrane helix</keyword>
<protein>
    <submittedName>
        <fullName evidence="7">Prepilin-type N-terminal cleavage/methylation domain-containing protein</fullName>
    </submittedName>
</protein>
<dbReference type="NCBIfam" id="TIGR02532">
    <property type="entry name" value="IV_pilin_GFxxxE"/>
    <property type="match status" value="1"/>
</dbReference>
<evidence type="ECO:0000256" key="6">
    <source>
        <dbReference type="SAM" id="Phobius"/>
    </source>
</evidence>
<dbReference type="InterPro" id="IPR012902">
    <property type="entry name" value="N_methyl_site"/>
</dbReference>
<dbReference type="RefSeq" id="WP_317834098.1">
    <property type="nucleotide sequence ID" value="NZ_CP136920.1"/>
</dbReference>
<name>A0AAQ3LGA5_9BACT</name>
<dbReference type="KEGG" id="puo:RZN69_00840"/>
<dbReference type="Pfam" id="PF07963">
    <property type="entry name" value="N_methyl"/>
    <property type="match status" value="1"/>
</dbReference>
<evidence type="ECO:0000256" key="3">
    <source>
        <dbReference type="ARBA" id="ARBA00022692"/>
    </source>
</evidence>
<dbReference type="Gene3D" id="3.30.700.10">
    <property type="entry name" value="Glycoprotein, Type 4 Pilin"/>
    <property type="match status" value="1"/>
</dbReference>
<accession>A0AAQ3LGA5</accession>
<dbReference type="PANTHER" id="PTHR30093">
    <property type="entry name" value="GENERAL SECRETION PATHWAY PROTEIN G"/>
    <property type="match status" value="1"/>
</dbReference>
<evidence type="ECO:0000256" key="2">
    <source>
        <dbReference type="ARBA" id="ARBA00022481"/>
    </source>
</evidence>
<evidence type="ECO:0000313" key="7">
    <source>
        <dbReference type="EMBL" id="WOO41614.1"/>
    </source>
</evidence>
<keyword evidence="3 6" id="KW-0812">Transmembrane</keyword>